<dbReference type="RefSeq" id="WP_158060776.1">
    <property type="nucleotide sequence ID" value="NZ_CP044427.1"/>
</dbReference>
<sequence>MRTKWITAVLALLLVLAGCSAGSTNDSSPAGADSDASVEQFEDDAGMERAQPDSAMDGDGEAAAADDSTVAGGSVAPGAVTTEDAPMMVRRVELKMLVEDVAAAAAQARASVSGAGGWVQSEEIVPGTEDRDGHGSMVLRVPSSDLDGIITSLSELGEVTFTRSTAEDVTAEYRDVEARVATLEAGAERLRDLIADAPSVESIASLERELTSREADLDALKARMKVLEADVSRSTITLHLAEESDDLEVLNEDDDTGFMSGLRAGWEAFVASGTIALTAIGALLPFLALAALLGIPLLLWRRRRTRARTGTTRATSRQAGAAQAGLASKDDRPAAAAGDPDGPGSGRP</sequence>
<feature type="compositionally biased region" description="Low complexity" evidence="2">
    <location>
        <begin position="26"/>
        <end position="37"/>
    </location>
</feature>
<dbReference type="InterPro" id="IPR025645">
    <property type="entry name" value="DUF4349"/>
</dbReference>
<evidence type="ECO:0000313" key="7">
    <source>
        <dbReference type="Proteomes" id="UP000326546"/>
    </source>
</evidence>
<protein>
    <submittedName>
        <fullName evidence="6">DUF4349 domain-containing protein</fullName>
    </submittedName>
</protein>
<feature type="compositionally biased region" description="Low complexity" evidence="2">
    <location>
        <begin position="309"/>
        <end position="325"/>
    </location>
</feature>
<keyword evidence="4" id="KW-0732">Signal</keyword>
<feature type="coiled-coil region" evidence="1">
    <location>
        <begin position="166"/>
        <end position="230"/>
    </location>
</feature>
<keyword evidence="3" id="KW-1133">Transmembrane helix</keyword>
<feature type="chain" id="PRO_5038817778" evidence="4">
    <location>
        <begin position="22"/>
        <end position="348"/>
    </location>
</feature>
<keyword evidence="7" id="KW-1185">Reference proteome</keyword>
<dbReference type="PROSITE" id="PS51257">
    <property type="entry name" value="PROKAR_LIPOPROTEIN"/>
    <property type="match status" value="1"/>
</dbReference>
<evidence type="ECO:0000256" key="2">
    <source>
        <dbReference type="SAM" id="MobiDB-lite"/>
    </source>
</evidence>
<keyword evidence="3" id="KW-0472">Membrane</keyword>
<organism evidence="6 7">
    <name type="scientific">Ornithinimicrobium pratense</name>
    <dbReference type="NCBI Taxonomy" id="2593973"/>
    <lineage>
        <taxon>Bacteria</taxon>
        <taxon>Bacillati</taxon>
        <taxon>Actinomycetota</taxon>
        <taxon>Actinomycetes</taxon>
        <taxon>Micrococcales</taxon>
        <taxon>Ornithinimicrobiaceae</taxon>
        <taxon>Ornithinimicrobium</taxon>
    </lineage>
</organism>
<evidence type="ECO:0000256" key="3">
    <source>
        <dbReference type="SAM" id="Phobius"/>
    </source>
</evidence>
<evidence type="ECO:0000313" key="6">
    <source>
        <dbReference type="EMBL" id="QFG68388.1"/>
    </source>
</evidence>
<proteinExistence type="predicted"/>
<keyword evidence="3" id="KW-0812">Transmembrane</keyword>
<name>A0A5J6V3V9_9MICO</name>
<feature type="signal peptide" evidence="4">
    <location>
        <begin position="1"/>
        <end position="21"/>
    </location>
</feature>
<accession>A0A5J6V3V9</accession>
<evidence type="ECO:0000256" key="4">
    <source>
        <dbReference type="SAM" id="SignalP"/>
    </source>
</evidence>
<gene>
    <name evidence="6" type="ORF">FY030_06355</name>
</gene>
<feature type="compositionally biased region" description="Low complexity" evidence="2">
    <location>
        <begin position="53"/>
        <end position="68"/>
    </location>
</feature>
<reference evidence="6 7" key="1">
    <citation type="submission" date="2019-09" db="EMBL/GenBank/DDBJ databases">
        <title>Serinicoccus pratensis sp. nov., isolated from meadow soil.</title>
        <authorList>
            <person name="Zhang W."/>
        </authorList>
    </citation>
    <scope>NUCLEOTIDE SEQUENCE [LARGE SCALE GENOMIC DNA]</scope>
    <source>
        <strain evidence="6 7">W204</strain>
    </source>
</reference>
<dbReference type="OrthoDB" id="186919at2"/>
<dbReference type="AlphaFoldDB" id="A0A5J6V3V9"/>
<dbReference type="Proteomes" id="UP000326546">
    <property type="component" value="Chromosome"/>
</dbReference>
<feature type="region of interest" description="Disordered" evidence="2">
    <location>
        <begin position="24"/>
        <end position="79"/>
    </location>
</feature>
<dbReference type="Pfam" id="PF14257">
    <property type="entry name" value="DUF4349"/>
    <property type="match status" value="1"/>
</dbReference>
<keyword evidence="1" id="KW-0175">Coiled coil</keyword>
<feature type="transmembrane region" description="Helical" evidence="3">
    <location>
        <begin position="275"/>
        <end position="300"/>
    </location>
</feature>
<feature type="region of interest" description="Disordered" evidence="2">
    <location>
        <begin position="309"/>
        <end position="348"/>
    </location>
</feature>
<evidence type="ECO:0000256" key="1">
    <source>
        <dbReference type="SAM" id="Coils"/>
    </source>
</evidence>
<dbReference type="KEGG" id="serw:FY030_06355"/>
<feature type="domain" description="DUF4349" evidence="5">
    <location>
        <begin position="87"/>
        <end position="295"/>
    </location>
</feature>
<dbReference type="EMBL" id="CP044427">
    <property type="protein sequence ID" value="QFG68388.1"/>
    <property type="molecule type" value="Genomic_DNA"/>
</dbReference>
<evidence type="ECO:0000259" key="5">
    <source>
        <dbReference type="Pfam" id="PF14257"/>
    </source>
</evidence>